<gene>
    <name evidence="2" type="ORF">KY46_00505</name>
</gene>
<evidence type="ECO:0000313" key="3">
    <source>
        <dbReference type="Proteomes" id="UP000033633"/>
    </source>
</evidence>
<reference evidence="2 3" key="1">
    <citation type="submission" date="2014-12" db="EMBL/GenBank/DDBJ databases">
        <title>Mercury Reductase activity and rhizosphere competence traits in the genome of root associated Photobacterium halotolerans MELD1.</title>
        <authorList>
            <person name="Mathew D.C."/>
            <person name="Huang C.-C."/>
        </authorList>
    </citation>
    <scope>NUCLEOTIDE SEQUENCE [LARGE SCALE GENOMIC DNA]</scope>
    <source>
        <strain evidence="2 3">MELD1</strain>
    </source>
</reference>
<comment type="caution">
    <text evidence="2">The sequence shown here is derived from an EMBL/GenBank/DDBJ whole genome shotgun (WGS) entry which is preliminary data.</text>
</comment>
<organism evidence="2 3">
    <name type="scientific">Photobacterium halotolerans</name>
    <dbReference type="NCBI Taxonomy" id="265726"/>
    <lineage>
        <taxon>Bacteria</taxon>
        <taxon>Pseudomonadati</taxon>
        <taxon>Pseudomonadota</taxon>
        <taxon>Gammaproteobacteria</taxon>
        <taxon>Vibrionales</taxon>
        <taxon>Vibrionaceae</taxon>
        <taxon>Photobacterium</taxon>
    </lineage>
</organism>
<keyword evidence="3" id="KW-1185">Reference proteome</keyword>
<sequence>MIHHQLLKSIHHLSVTIDVKAEQGFRNKQIIRGEARGRRQQTDSEEYSQSQRDKKSETSKFDQTYRTDLHPRGTPG</sequence>
<dbReference type="PATRIC" id="fig|265726.11.peg.109"/>
<evidence type="ECO:0000256" key="1">
    <source>
        <dbReference type="SAM" id="MobiDB-lite"/>
    </source>
</evidence>
<proteinExistence type="predicted"/>
<feature type="compositionally biased region" description="Basic and acidic residues" evidence="1">
    <location>
        <begin position="51"/>
        <end position="76"/>
    </location>
</feature>
<dbReference type="Proteomes" id="UP000033633">
    <property type="component" value="Unassembled WGS sequence"/>
</dbReference>
<feature type="compositionally biased region" description="Basic and acidic residues" evidence="1">
    <location>
        <begin position="22"/>
        <end position="42"/>
    </location>
</feature>
<accession>A0A0F5VGP9</accession>
<protein>
    <submittedName>
        <fullName evidence="2">Uncharacterized protein</fullName>
    </submittedName>
</protein>
<name>A0A0F5VGP9_9GAMM</name>
<evidence type="ECO:0000313" key="2">
    <source>
        <dbReference type="EMBL" id="KKD01351.1"/>
    </source>
</evidence>
<dbReference type="AlphaFoldDB" id="A0A0F5VGP9"/>
<feature type="region of interest" description="Disordered" evidence="1">
    <location>
        <begin position="22"/>
        <end position="76"/>
    </location>
</feature>
<dbReference type="EMBL" id="JWYV01000001">
    <property type="protein sequence ID" value="KKD01351.1"/>
    <property type="molecule type" value="Genomic_DNA"/>
</dbReference>